<dbReference type="Proteomes" id="UP000015104">
    <property type="component" value="Unassembled WGS sequence"/>
</dbReference>
<dbReference type="EMBL" id="CAEY01000210">
    <property type="status" value="NOT_ANNOTATED_CDS"/>
    <property type="molecule type" value="Genomic_DNA"/>
</dbReference>
<sequence length="189" mass="21362">MTPQLKDMNACSLLEQTLSSIPWNKKAFKWGIDNHSVEFAITQTQVYAYQGLMYGRAPERNGYVDLRVESPFQFADRSYKSQGAGYGPRDYVRDMAREVDVALAFDQAEAVDRDRGYGSQGHIYGSNGYYQNRNNEADSDMSIDGARAANRARKYESQGFGFSNHGNRRSNSMYRSGSNGFQHGFGQRN</sequence>
<feature type="compositionally biased region" description="Polar residues" evidence="1">
    <location>
        <begin position="160"/>
        <end position="181"/>
    </location>
</feature>
<evidence type="ECO:0000313" key="3">
    <source>
        <dbReference type="Proteomes" id="UP000015104"/>
    </source>
</evidence>
<dbReference type="EnsemblMetazoa" id="tetur14g04182.1">
    <property type="protein sequence ID" value="tetur14g04182.1"/>
    <property type="gene ID" value="tetur14g04182"/>
</dbReference>
<proteinExistence type="predicted"/>
<feature type="region of interest" description="Disordered" evidence="1">
    <location>
        <begin position="157"/>
        <end position="189"/>
    </location>
</feature>
<dbReference type="HOGENOM" id="CLU_1436151_0_0_1"/>
<reference evidence="2" key="2">
    <citation type="submission" date="2015-06" db="UniProtKB">
        <authorList>
            <consortium name="EnsemblMetazoa"/>
        </authorList>
    </citation>
    <scope>IDENTIFICATION</scope>
</reference>
<organism evidence="2 3">
    <name type="scientific">Tetranychus urticae</name>
    <name type="common">Two-spotted spider mite</name>
    <dbReference type="NCBI Taxonomy" id="32264"/>
    <lineage>
        <taxon>Eukaryota</taxon>
        <taxon>Metazoa</taxon>
        <taxon>Ecdysozoa</taxon>
        <taxon>Arthropoda</taxon>
        <taxon>Chelicerata</taxon>
        <taxon>Arachnida</taxon>
        <taxon>Acari</taxon>
        <taxon>Acariformes</taxon>
        <taxon>Trombidiformes</taxon>
        <taxon>Prostigmata</taxon>
        <taxon>Eleutherengona</taxon>
        <taxon>Raphignathae</taxon>
        <taxon>Tetranychoidea</taxon>
        <taxon>Tetranychidae</taxon>
        <taxon>Tetranychus</taxon>
    </lineage>
</organism>
<dbReference type="AlphaFoldDB" id="T1KLZ5"/>
<evidence type="ECO:0000313" key="2">
    <source>
        <dbReference type="EnsemblMetazoa" id="tetur14g04182.1"/>
    </source>
</evidence>
<reference evidence="3" key="1">
    <citation type="submission" date="2011-08" db="EMBL/GenBank/DDBJ databases">
        <authorList>
            <person name="Rombauts S."/>
        </authorList>
    </citation>
    <scope>NUCLEOTIDE SEQUENCE</scope>
    <source>
        <strain evidence="3">London</strain>
    </source>
</reference>
<protein>
    <submittedName>
        <fullName evidence="2">Uncharacterized protein</fullName>
    </submittedName>
</protein>
<name>T1KLZ5_TETUR</name>
<evidence type="ECO:0000256" key="1">
    <source>
        <dbReference type="SAM" id="MobiDB-lite"/>
    </source>
</evidence>
<keyword evidence="3" id="KW-1185">Reference proteome</keyword>
<accession>T1KLZ5</accession>